<accession>A0A8T0W8F2</accession>
<feature type="compositionally biased region" description="Low complexity" evidence="1">
    <location>
        <begin position="1"/>
        <end position="12"/>
    </location>
</feature>
<organism evidence="2 3">
    <name type="scientific">Panicum virgatum</name>
    <name type="common">Blackwell switchgrass</name>
    <dbReference type="NCBI Taxonomy" id="38727"/>
    <lineage>
        <taxon>Eukaryota</taxon>
        <taxon>Viridiplantae</taxon>
        <taxon>Streptophyta</taxon>
        <taxon>Embryophyta</taxon>
        <taxon>Tracheophyta</taxon>
        <taxon>Spermatophyta</taxon>
        <taxon>Magnoliopsida</taxon>
        <taxon>Liliopsida</taxon>
        <taxon>Poales</taxon>
        <taxon>Poaceae</taxon>
        <taxon>PACMAD clade</taxon>
        <taxon>Panicoideae</taxon>
        <taxon>Panicodae</taxon>
        <taxon>Paniceae</taxon>
        <taxon>Panicinae</taxon>
        <taxon>Panicum</taxon>
        <taxon>Panicum sect. Hiantes</taxon>
    </lineage>
</organism>
<dbReference type="Proteomes" id="UP000823388">
    <property type="component" value="Chromosome 2K"/>
</dbReference>
<evidence type="ECO:0000313" key="3">
    <source>
        <dbReference type="Proteomes" id="UP000823388"/>
    </source>
</evidence>
<sequence length="101" mass="10805">MANHPSTPILPHWSPPPPLISHQASGSSTPLGAALGIGSPSGHRRNGGCTGPLRARDRCRHREGWRSVLWRQMCQSEPQLTVRWTGHGGAGSEGVAMARAR</sequence>
<feature type="region of interest" description="Disordered" evidence="1">
    <location>
        <begin position="1"/>
        <end position="55"/>
    </location>
</feature>
<proteinExistence type="predicted"/>
<name>A0A8T0W8F2_PANVG</name>
<gene>
    <name evidence="2" type="ORF">PVAP13_2KG441310</name>
</gene>
<evidence type="ECO:0000313" key="2">
    <source>
        <dbReference type="EMBL" id="KAG2645711.1"/>
    </source>
</evidence>
<dbReference type="EMBL" id="CM029039">
    <property type="protein sequence ID" value="KAG2645711.1"/>
    <property type="molecule type" value="Genomic_DNA"/>
</dbReference>
<dbReference type="AlphaFoldDB" id="A0A8T0W8F2"/>
<keyword evidence="3" id="KW-1185">Reference proteome</keyword>
<evidence type="ECO:0000256" key="1">
    <source>
        <dbReference type="SAM" id="MobiDB-lite"/>
    </source>
</evidence>
<reference evidence="2" key="1">
    <citation type="submission" date="2020-05" db="EMBL/GenBank/DDBJ databases">
        <title>WGS assembly of Panicum virgatum.</title>
        <authorList>
            <person name="Lovell J.T."/>
            <person name="Jenkins J."/>
            <person name="Shu S."/>
            <person name="Juenger T.E."/>
            <person name="Schmutz J."/>
        </authorList>
    </citation>
    <scope>NUCLEOTIDE SEQUENCE</scope>
    <source>
        <strain evidence="2">AP13</strain>
    </source>
</reference>
<comment type="caution">
    <text evidence="2">The sequence shown here is derived from an EMBL/GenBank/DDBJ whole genome shotgun (WGS) entry which is preliminary data.</text>
</comment>
<protein>
    <submittedName>
        <fullName evidence="2">Uncharacterized protein</fullName>
    </submittedName>
</protein>